<keyword evidence="2" id="KW-1185">Reference proteome</keyword>
<gene>
    <name evidence="1" type="ORF">AYBTSS11_LOCUS4317</name>
</gene>
<evidence type="ECO:0000313" key="1">
    <source>
        <dbReference type="EMBL" id="CAJ1928803.1"/>
    </source>
</evidence>
<dbReference type="EMBL" id="OY731399">
    <property type="protein sequence ID" value="CAJ1928803.1"/>
    <property type="molecule type" value="Genomic_DNA"/>
</dbReference>
<protein>
    <submittedName>
        <fullName evidence="1">Uncharacterized protein</fullName>
    </submittedName>
</protein>
<sequence>MGRSFTVCLHCGKWWVGPSLDQTAHVCLLLAKLWWGVRKVSGPNSRSARKSNDCIRDAPAFSKDHCSVFPFHPSTQITHRSFPFNHVAHPATHHSSFSPTSLQRTHDTFPLLPHPPPPDSFIAKSQTTTKVIILSYAQHYYTHAVDRLTRLCRRWIVHLLLFVFRLLIVNF</sequence>
<dbReference type="Gramene" id="rna-AYBTSS11_LOCUS4317">
    <property type="protein sequence ID" value="CAJ1928803.1"/>
    <property type="gene ID" value="gene-AYBTSS11_LOCUS4317"/>
</dbReference>
<dbReference type="Proteomes" id="UP001189624">
    <property type="component" value="Chromosome 2"/>
</dbReference>
<evidence type="ECO:0000313" key="2">
    <source>
        <dbReference type="Proteomes" id="UP001189624"/>
    </source>
</evidence>
<proteinExistence type="predicted"/>
<reference evidence="1" key="1">
    <citation type="submission" date="2023-10" db="EMBL/GenBank/DDBJ databases">
        <authorList>
            <person name="Domelevo Entfellner J.-B."/>
        </authorList>
    </citation>
    <scope>NUCLEOTIDE SEQUENCE</scope>
</reference>
<dbReference type="AlphaFoldDB" id="A0AA86RTC8"/>
<organism evidence="1 2">
    <name type="scientific">Sphenostylis stenocarpa</name>
    <dbReference type="NCBI Taxonomy" id="92480"/>
    <lineage>
        <taxon>Eukaryota</taxon>
        <taxon>Viridiplantae</taxon>
        <taxon>Streptophyta</taxon>
        <taxon>Embryophyta</taxon>
        <taxon>Tracheophyta</taxon>
        <taxon>Spermatophyta</taxon>
        <taxon>Magnoliopsida</taxon>
        <taxon>eudicotyledons</taxon>
        <taxon>Gunneridae</taxon>
        <taxon>Pentapetalae</taxon>
        <taxon>rosids</taxon>
        <taxon>fabids</taxon>
        <taxon>Fabales</taxon>
        <taxon>Fabaceae</taxon>
        <taxon>Papilionoideae</taxon>
        <taxon>50 kb inversion clade</taxon>
        <taxon>NPAAA clade</taxon>
        <taxon>indigoferoid/millettioid clade</taxon>
        <taxon>Phaseoleae</taxon>
        <taxon>Sphenostylis</taxon>
    </lineage>
</organism>
<name>A0AA86RTC8_9FABA</name>
<accession>A0AA86RTC8</accession>